<feature type="region of interest" description="Disordered" evidence="1">
    <location>
        <begin position="159"/>
        <end position="179"/>
    </location>
</feature>
<organism evidence="3 4">
    <name type="scientific">Rhodococcus erythropolis</name>
    <name type="common">Arthrobacter picolinophilus</name>
    <dbReference type="NCBI Taxonomy" id="1833"/>
    <lineage>
        <taxon>Bacteria</taxon>
        <taxon>Bacillati</taxon>
        <taxon>Actinomycetota</taxon>
        <taxon>Actinomycetes</taxon>
        <taxon>Mycobacteriales</taxon>
        <taxon>Nocardiaceae</taxon>
        <taxon>Rhodococcus</taxon>
        <taxon>Rhodococcus erythropolis group</taxon>
    </lineage>
</organism>
<accession>A0A6G9CRT0</accession>
<reference evidence="3 4" key="1">
    <citation type="submission" date="2020-03" db="EMBL/GenBank/DDBJ databases">
        <title>Screen low temperature-resistant strains for efficient degradation of petroleum hydrocarbons under the low temperature.</title>
        <authorList>
            <person name="Wang Y."/>
            <person name="Chen J."/>
        </authorList>
    </citation>
    <scope>NUCLEOTIDE SEQUENCE [LARGE SCALE GENOMIC DNA]</scope>
    <source>
        <strain evidence="3 4">KB1</strain>
    </source>
</reference>
<dbReference type="Proteomes" id="UP000502345">
    <property type="component" value="Chromosome"/>
</dbReference>
<feature type="compositionally biased region" description="Acidic residues" evidence="1">
    <location>
        <begin position="169"/>
        <end position="179"/>
    </location>
</feature>
<proteinExistence type="predicted"/>
<evidence type="ECO:0000313" key="3">
    <source>
        <dbReference type="EMBL" id="QIP39755.1"/>
    </source>
</evidence>
<gene>
    <name evidence="2" type="ORF">G9444_2452</name>
    <name evidence="3" type="ORF">G9444_2511</name>
</gene>
<protein>
    <submittedName>
        <fullName evidence="3">Helix-turn-helix domain-containing protein</fullName>
    </submittedName>
</protein>
<dbReference type="EMBL" id="CP050124">
    <property type="protein sequence ID" value="QIP39696.1"/>
    <property type="molecule type" value="Genomic_DNA"/>
</dbReference>
<name>A0A6G9CRT0_RHOER</name>
<evidence type="ECO:0000313" key="2">
    <source>
        <dbReference type="EMBL" id="QIP39696.1"/>
    </source>
</evidence>
<dbReference type="Gene3D" id="1.10.10.60">
    <property type="entry name" value="Homeodomain-like"/>
    <property type="match status" value="1"/>
</dbReference>
<dbReference type="EMBL" id="CP050124">
    <property type="protein sequence ID" value="QIP39755.1"/>
    <property type="molecule type" value="Genomic_DNA"/>
</dbReference>
<dbReference type="AlphaFoldDB" id="A0A6G9CRT0"/>
<evidence type="ECO:0000256" key="1">
    <source>
        <dbReference type="SAM" id="MobiDB-lite"/>
    </source>
</evidence>
<sequence>MAAWTDEESTRLTELHAAGKSLSFIAELMDRSKDTISRHSERLGLSFSRAETAKAAEAKHVDNKARRARIEEQLLVKSEDMLAQLDEPAIVYSFGGQFNEYAEHELDKPDPVAQKHIVQALATALTAANKLHEMNAGHDATSTVSVLAEVHAAVIALANEHPEEPPTPTDEELAAEAET</sequence>
<evidence type="ECO:0000313" key="4">
    <source>
        <dbReference type="Proteomes" id="UP000502345"/>
    </source>
</evidence>